<dbReference type="Proteomes" id="UP000319094">
    <property type="component" value="Unassembled WGS sequence"/>
</dbReference>
<dbReference type="InterPro" id="IPR013378">
    <property type="entry name" value="InlB-like_B-rpt"/>
</dbReference>
<dbReference type="RefSeq" id="WP_141887610.1">
    <property type="nucleotide sequence ID" value="NZ_BAAAUY010000011.1"/>
</dbReference>
<evidence type="ECO:0000259" key="7">
    <source>
        <dbReference type="PROSITE" id="PS50853"/>
    </source>
</evidence>
<feature type="domain" description="Fibronectin type-III" evidence="7">
    <location>
        <begin position="100"/>
        <end position="200"/>
    </location>
</feature>
<evidence type="ECO:0000256" key="4">
    <source>
        <dbReference type="SAM" id="MobiDB-lite"/>
    </source>
</evidence>
<keyword evidence="3" id="KW-0624">Polysaccharide degradation</keyword>
<feature type="signal peptide" evidence="6">
    <location>
        <begin position="1"/>
        <end position="27"/>
    </location>
</feature>
<dbReference type="GO" id="GO:0016798">
    <property type="term" value="F:hydrolase activity, acting on glycosyl bonds"/>
    <property type="evidence" value="ECO:0007669"/>
    <property type="project" value="UniProtKB-KW"/>
</dbReference>
<protein>
    <submittedName>
        <fullName evidence="8">Putative repeat protein (TIGR02543 family)</fullName>
    </submittedName>
</protein>
<feature type="transmembrane region" description="Helical" evidence="5">
    <location>
        <begin position="1236"/>
        <end position="1255"/>
    </location>
</feature>
<keyword evidence="2" id="KW-0326">Glycosidase</keyword>
<evidence type="ECO:0000256" key="6">
    <source>
        <dbReference type="SAM" id="SignalP"/>
    </source>
</evidence>
<dbReference type="OrthoDB" id="3187809at2"/>
<dbReference type="NCBIfam" id="TIGR02543">
    <property type="entry name" value="List_Bact_rpt"/>
    <property type="match status" value="1"/>
</dbReference>
<evidence type="ECO:0000256" key="3">
    <source>
        <dbReference type="ARBA" id="ARBA00023326"/>
    </source>
</evidence>
<evidence type="ECO:0000313" key="9">
    <source>
        <dbReference type="Proteomes" id="UP000319094"/>
    </source>
</evidence>
<dbReference type="InterPro" id="IPR013783">
    <property type="entry name" value="Ig-like_fold"/>
</dbReference>
<evidence type="ECO:0000256" key="2">
    <source>
        <dbReference type="ARBA" id="ARBA00023295"/>
    </source>
</evidence>
<keyword evidence="5" id="KW-0812">Transmembrane</keyword>
<keyword evidence="9" id="KW-1185">Reference proteome</keyword>
<dbReference type="Gene3D" id="2.60.40.4270">
    <property type="entry name" value="Listeria-Bacteroides repeat domain"/>
    <property type="match status" value="3"/>
</dbReference>
<keyword evidence="5" id="KW-1133">Transmembrane helix</keyword>
<reference evidence="8 9" key="1">
    <citation type="submission" date="2019-06" db="EMBL/GenBank/DDBJ databases">
        <title>Sequencing the genomes of 1000 actinobacteria strains.</title>
        <authorList>
            <person name="Klenk H.-P."/>
        </authorList>
    </citation>
    <scope>NUCLEOTIDE SEQUENCE [LARGE SCALE GENOMIC DNA]</scope>
    <source>
        <strain evidence="8 9">DSM 8803</strain>
    </source>
</reference>
<dbReference type="InterPro" id="IPR036116">
    <property type="entry name" value="FN3_sf"/>
</dbReference>
<accession>A0A542Y8L8</accession>
<dbReference type="GO" id="GO:0030313">
    <property type="term" value="C:cell envelope"/>
    <property type="evidence" value="ECO:0007669"/>
    <property type="project" value="UniProtKB-SubCell"/>
</dbReference>
<feature type="region of interest" description="Disordered" evidence="4">
    <location>
        <begin position="29"/>
        <end position="74"/>
    </location>
</feature>
<comment type="caution">
    <text evidence="8">The sequence shown here is derived from an EMBL/GenBank/DDBJ whole genome shotgun (WGS) entry which is preliminary data.</text>
</comment>
<evidence type="ECO:0000256" key="5">
    <source>
        <dbReference type="SAM" id="Phobius"/>
    </source>
</evidence>
<dbReference type="PROSITE" id="PS50853">
    <property type="entry name" value="FN3"/>
    <property type="match status" value="1"/>
</dbReference>
<evidence type="ECO:0000313" key="8">
    <source>
        <dbReference type="EMBL" id="TQL44422.1"/>
    </source>
</evidence>
<gene>
    <name evidence="8" type="ORF">FB468_2479</name>
</gene>
<sequence length="1264" mass="129837">MSRSYTLPLSMALVVTALLGGTAPAIADDEAEVPPGVTATVAGETGQQMPTPEEPAQQDLAENDPSQEEPVPPVEEQAVLAEAQADRAEPLGFAAEDTSVPEPPTFTAIGARDTVAYFNWTYAAGDPATSGSVLVTVWNAETGGEPVKTCSAPAPGTYCEVYGLKLYQKYWVSVQRVQLDGAISEHSKREMIEPRKAPDGPTGLAAEIVEGHIEVSWTKSPDPIDAPVIRYDVWVGGTAPDTFAAGFPVSGAHSSASIDLESVHLRHVRGHIPYVRVTATNLVGDSDWLSSPRVVLTQRVPVSAVTPALGAPTSIANGFTVKLSNFDPDAKYEVTTTFGTAKLVGDTITVSGLAGGSTADIFVKASKAGYFSGSATTRGTAGLPNATLRIDQPVRTADGFTVKILDFDPLFAYDLLLRPETTDELTAKVVRQGDTIIVSGLSAGAIAYVGVDVSRSGWKSHSMWIVEYALLAPSSVPALVGDQVYPDGFSAVIANYNALQTYRIVAPVGVSATRAGDRILVTGLGANQEATIQVFSQWPGQREAESSFTGRSAKKPSVEFSVTGVTPTANGWTARIADYASLAGNDTTFTAVTTAGTVSVVEGVVAVTGLAPDEAADVTVTLNRTDTEPSTARAGGRALQEHTVTFDAGPGTPAVSAAAVTHGSPAEPPSPPVRERYVFTGWFADTEFTMPYDFDAPVTSNLTLHAGWEISTYAVTWNPNRGGAGVPDTVLIEGATLGALPMPVADGAVIREWNTRADGTGLAVRADTVLSEVATETEVALYAIWDVRTLSLTFDPGSSVSSTATAGDTVSLTATANAAFGGTVDVSDEVKISSTVPSDVAAQSRVRVTTAGPRTLTGVFDGATAVATLDVIAGPLGTLTLTPAQGTTDQGGSLDFTVTGADVEGNPVPIAAADVMLSSSVEGDDVDGLRVSFPTAGPRQITAWVAGAGAPPTTADVTVAPRYLVSWDENWKDAAAPESEVVAADRLADLPDPSAAGWVISGWNTSADGSGAFVTTSTPLASVASGPNVTLYAIWERRTLTITPSSSAHVSGSTVDITATANAAFGGTVDVTADVELESSEPTDVVAGSTVAVTVAGPRTFTGEFDGARASAQVDVVAGAVAALTVTPSATTVDRGGRLEFSVAGVDAANNPVEIDPADVTITSDVATDVVDGLTVTFPTASPHVITARVGDVTASVTIEVRGEKTSPEAPGSETPQPGTAEATAARLTETGGGSLAPLAALAPVLLFAGVALVLRRRARNGGN</sequence>
<dbReference type="Pfam" id="PF09479">
    <property type="entry name" value="Flg_new"/>
    <property type="match status" value="3"/>
</dbReference>
<keyword evidence="3" id="KW-0119">Carbohydrate metabolism</keyword>
<dbReference type="GO" id="GO:0000272">
    <property type="term" value="P:polysaccharide catabolic process"/>
    <property type="evidence" value="ECO:0007669"/>
    <property type="project" value="UniProtKB-KW"/>
</dbReference>
<dbReference type="SUPFAM" id="SSF49265">
    <property type="entry name" value="Fibronectin type III"/>
    <property type="match status" value="1"/>
</dbReference>
<organism evidence="8 9">
    <name type="scientific">Leucobacter komagatae</name>
    <dbReference type="NCBI Taxonomy" id="55969"/>
    <lineage>
        <taxon>Bacteria</taxon>
        <taxon>Bacillati</taxon>
        <taxon>Actinomycetota</taxon>
        <taxon>Actinomycetes</taxon>
        <taxon>Micrococcales</taxon>
        <taxon>Microbacteriaceae</taxon>
        <taxon>Leucobacter</taxon>
    </lineage>
</organism>
<keyword evidence="5" id="KW-0472">Membrane</keyword>
<dbReference type="InterPro" id="IPR003961">
    <property type="entry name" value="FN3_dom"/>
</dbReference>
<dbReference type="AlphaFoldDB" id="A0A542Y8L8"/>
<keyword evidence="2" id="KW-0378">Hydrolase</keyword>
<evidence type="ECO:0000256" key="1">
    <source>
        <dbReference type="ARBA" id="ARBA00004196"/>
    </source>
</evidence>
<proteinExistence type="predicted"/>
<feature type="chain" id="PRO_5021979677" evidence="6">
    <location>
        <begin position="28"/>
        <end position="1264"/>
    </location>
</feature>
<feature type="region of interest" description="Disordered" evidence="4">
    <location>
        <begin position="1203"/>
        <end position="1222"/>
    </location>
</feature>
<dbReference type="EMBL" id="VFON01000001">
    <property type="protein sequence ID" value="TQL44422.1"/>
    <property type="molecule type" value="Genomic_DNA"/>
</dbReference>
<keyword evidence="6" id="KW-0732">Signal</keyword>
<dbReference type="InterPro" id="IPR042229">
    <property type="entry name" value="Listeria/Bacterioides_rpt_sf"/>
</dbReference>
<name>A0A542Y8L8_9MICO</name>
<dbReference type="Gene3D" id="2.60.40.10">
    <property type="entry name" value="Immunoglobulins"/>
    <property type="match status" value="1"/>
</dbReference>
<comment type="subcellular location">
    <subcellularLocation>
        <location evidence="1">Cell envelope</location>
    </subcellularLocation>
</comment>